<dbReference type="RefSeq" id="WP_157114113.1">
    <property type="nucleotide sequence ID" value="NZ_JAAXOS010000002.1"/>
</dbReference>
<dbReference type="GO" id="GO:0006629">
    <property type="term" value="P:lipid metabolic process"/>
    <property type="evidence" value="ECO:0007669"/>
    <property type="project" value="UniProtKB-KW"/>
</dbReference>
<dbReference type="InterPro" id="IPR016035">
    <property type="entry name" value="Acyl_Trfase/lysoPLipase"/>
</dbReference>
<keyword evidence="2" id="KW-0472">Membrane</keyword>
<evidence type="ECO:0000256" key="1">
    <source>
        <dbReference type="ARBA" id="ARBA00023098"/>
    </source>
</evidence>
<dbReference type="AlphaFoldDB" id="A0A7X6L0C5"/>
<dbReference type="Pfam" id="PF01734">
    <property type="entry name" value="Patatin"/>
    <property type="match status" value="1"/>
</dbReference>
<accession>A0A7X6L0C5</accession>
<proteinExistence type="predicted"/>
<gene>
    <name evidence="4" type="ORF">HGB38_04070</name>
</gene>
<dbReference type="Proteomes" id="UP000540698">
    <property type="component" value="Unassembled WGS sequence"/>
</dbReference>
<keyword evidence="2" id="KW-0812">Transmembrane</keyword>
<feature type="transmembrane region" description="Helical" evidence="2">
    <location>
        <begin position="7"/>
        <end position="30"/>
    </location>
</feature>
<feature type="domain" description="PNPLA" evidence="3">
    <location>
        <begin position="53"/>
        <end position="208"/>
    </location>
</feature>
<protein>
    <recommendedName>
        <fullName evidence="3">PNPLA domain-containing protein</fullName>
    </recommendedName>
</protein>
<dbReference type="InterPro" id="IPR002641">
    <property type="entry name" value="PNPLA_dom"/>
</dbReference>
<dbReference type="SUPFAM" id="SSF52151">
    <property type="entry name" value="FabD/lysophospholipase-like"/>
    <property type="match status" value="1"/>
</dbReference>
<organism evidence="4 5">
    <name type="scientific">Nocardia gamkensis</name>
    <dbReference type="NCBI Taxonomy" id="352869"/>
    <lineage>
        <taxon>Bacteria</taxon>
        <taxon>Bacillati</taxon>
        <taxon>Actinomycetota</taxon>
        <taxon>Actinomycetes</taxon>
        <taxon>Mycobacteriales</taxon>
        <taxon>Nocardiaceae</taxon>
        <taxon>Nocardia</taxon>
    </lineage>
</organism>
<evidence type="ECO:0000313" key="4">
    <source>
        <dbReference type="EMBL" id="NKY25413.1"/>
    </source>
</evidence>
<name>A0A7X6L0C5_9NOCA</name>
<keyword evidence="2" id="KW-1133">Transmembrane helix</keyword>
<comment type="caution">
    <text evidence="4">The sequence shown here is derived from an EMBL/GenBank/DDBJ whole genome shotgun (WGS) entry which is preliminary data.</text>
</comment>
<keyword evidence="5" id="KW-1185">Reference proteome</keyword>
<dbReference type="EMBL" id="JAAXOS010000002">
    <property type="protein sequence ID" value="NKY25413.1"/>
    <property type="molecule type" value="Genomic_DNA"/>
</dbReference>
<sequence length="325" mass="35136">MIQEQPVVRILAGVTGRSLALMVGMTSGAMDAMTARRAELGHSGMPAAQLQPIVLGVSGGAIGAAAVAMRMTRDETRQFAVDHSQEHVLGQRNFRALLSRRTLYPDARVRDLAHALVGDRTFADFALTAEVREKQPSGVTSSLIIPVYSAKHGTLLLPRDLPKLGLSDLPVADAIVAATRIPGALPAAAGLDEIFDGGCQYRVPHEIFSPHPALILDLYGPQPYDSRGGLIFPLLHPSLPMIPRRPRPFRHRPLHESTIFANQPYGAALKEPAHRSGELFDRGYEIAATWIQSRTVDQLLAIVDPHVLGLTKEAPFSSDSTHSNA</sequence>
<reference evidence="4 5" key="1">
    <citation type="submission" date="2020-04" db="EMBL/GenBank/DDBJ databases">
        <title>MicrobeNet Type strains.</title>
        <authorList>
            <person name="Nicholson A.C."/>
        </authorList>
    </citation>
    <scope>NUCLEOTIDE SEQUENCE [LARGE SCALE GENOMIC DNA]</scope>
    <source>
        <strain evidence="4 5">DSM 44956</strain>
    </source>
</reference>
<dbReference type="Gene3D" id="3.40.1090.10">
    <property type="entry name" value="Cytosolic phospholipase A2 catalytic domain"/>
    <property type="match status" value="1"/>
</dbReference>
<evidence type="ECO:0000313" key="5">
    <source>
        <dbReference type="Proteomes" id="UP000540698"/>
    </source>
</evidence>
<evidence type="ECO:0000256" key="2">
    <source>
        <dbReference type="SAM" id="Phobius"/>
    </source>
</evidence>
<feature type="transmembrane region" description="Helical" evidence="2">
    <location>
        <begin position="50"/>
        <end position="69"/>
    </location>
</feature>
<evidence type="ECO:0000259" key="3">
    <source>
        <dbReference type="Pfam" id="PF01734"/>
    </source>
</evidence>
<keyword evidence="1" id="KW-0443">Lipid metabolism</keyword>